<proteinExistence type="predicted"/>
<dbReference type="Pfam" id="PF00657">
    <property type="entry name" value="Lipase_GDSL"/>
    <property type="match status" value="1"/>
</dbReference>
<sequence>MSKKHFWKRGIAAACAVVTAATGLALPVFAADTSGLAVTPKVVALGDDCLAEVSGSESAVSYMADYLGGNAVNYATVGTTSGKLVSDLQSNQNMKRDVQTADVVMISVGVNDFIEEVLYKNADLVDMDNCKTLTDVANKLTSDGSKLSAANSKLARDLPALVETVAANIEAAVTEVKSLNRSANVVVQTVNNPLGVDYYGMSGVSQNRKTVIAYLYQYLDVSLEGGNVSGTGLASMTIADNAGLNDKIRGLQNASAADFYTPYVGAAGEKAIGFEFSNIMDLNMTFTPLGQVMLASAAIQSSEMLSCGDGSVISNAYTATGKDGDLKSNRPSADSIITGAASHQKMACSMGDADASGSIDTQDLFLCLYNIARVGAGLDTELNPIQRKALDADNSGTLDSQDIFLWLYYMAQTGAGVHVDLADYLAQNQA</sequence>
<accession>U2KY60</accession>
<dbReference type="Gene3D" id="1.10.1330.10">
    <property type="entry name" value="Dockerin domain"/>
    <property type="match status" value="1"/>
</dbReference>
<protein>
    <recommendedName>
        <fullName evidence="4">Dockerin type I repeat-containing domain protein</fullName>
    </recommendedName>
</protein>
<reference evidence="2 3" key="1">
    <citation type="submission" date="2013-07" db="EMBL/GenBank/DDBJ databases">
        <authorList>
            <person name="Weinstock G."/>
            <person name="Sodergren E."/>
            <person name="Wylie T."/>
            <person name="Fulton L."/>
            <person name="Fulton R."/>
            <person name="Fronick C."/>
            <person name="O'Laughlin M."/>
            <person name="Godfrey J."/>
            <person name="Miner T."/>
            <person name="Herter B."/>
            <person name="Appelbaum E."/>
            <person name="Cordes M."/>
            <person name="Lek S."/>
            <person name="Wollam A."/>
            <person name="Pepin K.H."/>
            <person name="Palsikar V.B."/>
            <person name="Mitreva M."/>
            <person name="Wilson R.K."/>
        </authorList>
    </citation>
    <scope>NUCLEOTIDE SEQUENCE [LARGE SCALE GENOMIC DNA]</scope>
    <source>
        <strain evidence="2 3">ATCC 27760</strain>
    </source>
</reference>
<dbReference type="InterPro" id="IPR036514">
    <property type="entry name" value="SGNH_hydro_sf"/>
</dbReference>
<name>U2KY60_9FIRM</name>
<comment type="caution">
    <text evidence="2">The sequence shown here is derived from an EMBL/GenBank/DDBJ whole genome shotgun (WGS) entry which is preliminary data.</text>
</comment>
<evidence type="ECO:0000313" key="2">
    <source>
        <dbReference type="EMBL" id="ERJ97025.1"/>
    </source>
</evidence>
<dbReference type="SUPFAM" id="SSF52266">
    <property type="entry name" value="SGNH hydrolase"/>
    <property type="match status" value="1"/>
</dbReference>
<organism evidence="2 3">
    <name type="scientific">Ruminococcus callidus ATCC 27760</name>
    <dbReference type="NCBI Taxonomy" id="411473"/>
    <lineage>
        <taxon>Bacteria</taxon>
        <taxon>Bacillati</taxon>
        <taxon>Bacillota</taxon>
        <taxon>Clostridia</taxon>
        <taxon>Eubacteriales</taxon>
        <taxon>Oscillospiraceae</taxon>
        <taxon>Ruminococcus</taxon>
    </lineage>
</organism>
<dbReference type="PATRIC" id="fig|411473.3.peg.476"/>
<evidence type="ECO:0000313" key="3">
    <source>
        <dbReference type="Proteomes" id="UP000016662"/>
    </source>
</evidence>
<dbReference type="HOGENOM" id="CLU_637581_0_0_9"/>
<dbReference type="RefSeq" id="WP_021681781.1">
    <property type="nucleotide sequence ID" value="NZ_KI260377.1"/>
</dbReference>
<dbReference type="InterPro" id="IPR036439">
    <property type="entry name" value="Dockerin_dom_sf"/>
</dbReference>
<keyword evidence="1" id="KW-0732">Signal</keyword>
<dbReference type="EMBL" id="AWVF01000069">
    <property type="protein sequence ID" value="ERJ97025.1"/>
    <property type="molecule type" value="Genomic_DNA"/>
</dbReference>
<dbReference type="InterPro" id="IPR018247">
    <property type="entry name" value="EF_Hand_1_Ca_BS"/>
</dbReference>
<evidence type="ECO:0008006" key="4">
    <source>
        <dbReference type="Google" id="ProtNLM"/>
    </source>
</evidence>
<gene>
    <name evidence="2" type="ORF">RUMCAL_00605</name>
</gene>
<dbReference type="GO" id="GO:0000272">
    <property type="term" value="P:polysaccharide catabolic process"/>
    <property type="evidence" value="ECO:0007669"/>
    <property type="project" value="InterPro"/>
</dbReference>
<dbReference type="OrthoDB" id="1816033at2"/>
<feature type="chain" id="PRO_5004629693" description="Dockerin type I repeat-containing domain protein" evidence="1">
    <location>
        <begin position="31"/>
        <end position="430"/>
    </location>
</feature>
<dbReference type="AlphaFoldDB" id="U2KY60"/>
<dbReference type="GO" id="GO:0016788">
    <property type="term" value="F:hydrolase activity, acting on ester bonds"/>
    <property type="evidence" value="ECO:0007669"/>
    <property type="project" value="InterPro"/>
</dbReference>
<dbReference type="Gene3D" id="3.40.50.1110">
    <property type="entry name" value="SGNH hydrolase"/>
    <property type="match status" value="1"/>
</dbReference>
<dbReference type="PROSITE" id="PS00018">
    <property type="entry name" value="EF_HAND_1"/>
    <property type="match status" value="2"/>
</dbReference>
<keyword evidence="3" id="KW-1185">Reference proteome</keyword>
<dbReference type="Proteomes" id="UP000016662">
    <property type="component" value="Unassembled WGS sequence"/>
</dbReference>
<evidence type="ECO:0000256" key="1">
    <source>
        <dbReference type="SAM" id="SignalP"/>
    </source>
</evidence>
<dbReference type="InterPro" id="IPR001087">
    <property type="entry name" value="GDSL"/>
</dbReference>
<feature type="signal peptide" evidence="1">
    <location>
        <begin position="1"/>
        <end position="30"/>
    </location>
</feature>